<evidence type="ECO:0000256" key="3">
    <source>
        <dbReference type="ARBA" id="ARBA00022801"/>
    </source>
</evidence>
<sequence length="277" mass="30812">MQRCHINCGDRLSARGEWNEHTAGGTAKYTTFRNNPIFLVENKTTRAATVLSEIRHTTPLYVDESNCKHYPYTGLTLLQPLDTKLPPTPFITNGTHRCLQKGMMLDSREVSEEMTIPANTTCYLIPYTKDRGIHGTFDVSIYPDMAKLNFVPLRHAGLTLTPLSTVTLVKAHVEEGARLDFYVSSACNVHVIMHQLKVGETNKLKRGDLVSEDALTLSAFNEYGIRVGTTGEFNNAREQAMIFKAPLSGKYSLILECYNGYKSTSSKVGDAKEGIGR</sequence>
<dbReference type="GO" id="GO:0006508">
    <property type="term" value="P:proteolysis"/>
    <property type="evidence" value="ECO:0007669"/>
    <property type="project" value="UniProtKB-KW"/>
</dbReference>
<dbReference type="PANTHER" id="PTHR10183">
    <property type="entry name" value="CALPAIN"/>
    <property type="match status" value="1"/>
</dbReference>
<protein>
    <submittedName>
        <fullName evidence="5">Uncharacterized protein</fullName>
    </submittedName>
</protein>
<proteinExistence type="inferred from homology"/>
<evidence type="ECO:0000313" key="5">
    <source>
        <dbReference type="EMBL" id="JAQ02771.1"/>
    </source>
</evidence>
<dbReference type="InterPro" id="IPR022684">
    <property type="entry name" value="Calpain_cysteine_protease"/>
</dbReference>
<evidence type="ECO:0000256" key="2">
    <source>
        <dbReference type="ARBA" id="ARBA00022670"/>
    </source>
</evidence>
<dbReference type="EMBL" id="GDHC01015858">
    <property type="protein sequence ID" value="JAQ02771.1"/>
    <property type="molecule type" value="Transcribed_RNA"/>
</dbReference>
<comment type="similarity">
    <text evidence="1">Belongs to the peptidase C2 family.</text>
</comment>
<organism evidence="5">
    <name type="scientific">Lygus hesperus</name>
    <name type="common">Western plant bug</name>
    <dbReference type="NCBI Taxonomy" id="30085"/>
    <lineage>
        <taxon>Eukaryota</taxon>
        <taxon>Metazoa</taxon>
        <taxon>Ecdysozoa</taxon>
        <taxon>Arthropoda</taxon>
        <taxon>Hexapoda</taxon>
        <taxon>Insecta</taxon>
        <taxon>Pterygota</taxon>
        <taxon>Neoptera</taxon>
        <taxon>Paraneoptera</taxon>
        <taxon>Hemiptera</taxon>
        <taxon>Heteroptera</taxon>
        <taxon>Panheteroptera</taxon>
        <taxon>Cimicomorpha</taxon>
        <taxon>Miridae</taxon>
        <taxon>Mirini</taxon>
        <taxon>Lygus</taxon>
    </lineage>
</organism>
<keyword evidence="4" id="KW-0788">Thiol protease</keyword>
<keyword evidence="2" id="KW-0645">Protease</keyword>
<dbReference type="Gene3D" id="2.60.120.380">
    <property type="match status" value="1"/>
</dbReference>
<dbReference type="InterPro" id="IPR036213">
    <property type="entry name" value="Calpain_III_sf"/>
</dbReference>
<keyword evidence="3" id="KW-0378">Hydrolase</keyword>
<dbReference type="FunFam" id="2.60.120.380:FF:000014">
    <property type="entry name" value="Putative calpain-like cysteine peptidase"/>
    <property type="match status" value="1"/>
</dbReference>
<dbReference type="SUPFAM" id="SSF49758">
    <property type="entry name" value="Calpain large subunit, middle domain (domain III)"/>
    <property type="match status" value="1"/>
</dbReference>
<gene>
    <name evidence="5" type="ORF">g.31416</name>
</gene>
<dbReference type="AlphaFoldDB" id="A0A146L2J4"/>
<accession>A0A146L2J4</accession>
<evidence type="ECO:0000256" key="1">
    <source>
        <dbReference type="ARBA" id="ARBA00007623"/>
    </source>
</evidence>
<reference evidence="5" key="1">
    <citation type="journal article" date="2016" name="Gigascience">
        <title>De novo construction of an expanded transcriptome assembly for the western tarnished plant bug, Lygus hesperus.</title>
        <authorList>
            <person name="Tassone E.E."/>
            <person name="Geib S.M."/>
            <person name="Hall B."/>
            <person name="Fabrick J.A."/>
            <person name="Brent C.S."/>
            <person name="Hull J.J."/>
        </authorList>
    </citation>
    <scope>NUCLEOTIDE SEQUENCE</scope>
</reference>
<dbReference type="PANTHER" id="PTHR10183:SF379">
    <property type="entry name" value="CALPAIN-5"/>
    <property type="match status" value="1"/>
</dbReference>
<name>A0A146L2J4_LYGHE</name>
<evidence type="ECO:0000256" key="4">
    <source>
        <dbReference type="ARBA" id="ARBA00022807"/>
    </source>
</evidence>
<dbReference type="GO" id="GO:0004198">
    <property type="term" value="F:calcium-dependent cysteine-type endopeptidase activity"/>
    <property type="evidence" value="ECO:0007669"/>
    <property type="project" value="InterPro"/>
</dbReference>